<dbReference type="PANTHER" id="PTHR42733:SF12">
    <property type="entry name" value="PROTEINASE"/>
    <property type="match status" value="1"/>
</dbReference>
<dbReference type="EMBL" id="LT629971">
    <property type="protein sequence ID" value="SEH53647.1"/>
    <property type="molecule type" value="Genomic_DNA"/>
</dbReference>
<dbReference type="OrthoDB" id="9792284at2"/>
<dbReference type="CDD" id="cd03134">
    <property type="entry name" value="GATase1_PfpI_like"/>
    <property type="match status" value="1"/>
</dbReference>
<reference evidence="4" key="1">
    <citation type="submission" date="2016-10" db="EMBL/GenBank/DDBJ databases">
        <authorList>
            <person name="Varghese N."/>
            <person name="Submissions S."/>
        </authorList>
    </citation>
    <scope>NUCLEOTIDE SEQUENCE [LARGE SCALE GENOMIC DNA]</scope>
    <source>
        <strain evidence="4">DSM 45405</strain>
    </source>
</reference>
<dbReference type="GO" id="GO:0006508">
    <property type="term" value="P:proteolysis"/>
    <property type="evidence" value="ECO:0007669"/>
    <property type="project" value="UniProtKB-KW"/>
</dbReference>
<dbReference type="PROSITE" id="PS51276">
    <property type="entry name" value="PEPTIDASE_C56_PFPI"/>
    <property type="match status" value="1"/>
</dbReference>
<organism evidence="3 4">
    <name type="scientific">Mycolicibacterium rutilum</name>
    <name type="common">Mycobacterium rutilum</name>
    <dbReference type="NCBI Taxonomy" id="370526"/>
    <lineage>
        <taxon>Bacteria</taxon>
        <taxon>Bacillati</taxon>
        <taxon>Actinomycetota</taxon>
        <taxon>Actinomycetes</taxon>
        <taxon>Mycobacteriales</taxon>
        <taxon>Mycobacteriaceae</taxon>
        <taxon>Mycolicibacterium</taxon>
    </lineage>
</organism>
<evidence type="ECO:0000313" key="3">
    <source>
        <dbReference type="EMBL" id="SEH53647.1"/>
    </source>
</evidence>
<dbReference type="Pfam" id="PF01965">
    <property type="entry name" value="DJ-1_PfpI"/>
    <property type="match status" value="1"/>
</dbReference>
<sequence length="186" mass="19709">MANTLQNKRIAILAADGVERVELEEPREAVQQAGGQTEVLSVQTGEIQARDHDLDPAGTFSVDKAVGDASVDEFDALLLPGGTVNPDKLRIDEQAVAFVRDFVQSGKPVAVICHGPWTLIEAGVARGRTLTSYPSVRTDLRNAGADVVDEEVVIDGNLISSRSPDDLPAFCATIVEQFAKTPAGAS</sequence>
<dbReference type="SUPFAM" id="SSF52317">
    <property type="entry name" value="Class I glutamine amidotransferase-like"/>
    <property type="match status" value="1"/>
</dbReference>
<dbReference type="Gene3D" id="3.40.50.880">
    <property type="match status" value="1"/>
</dbReference>
<dbReference type="RefSeq" id="WP_083406348.1">
    <property type="nucleotide sequence ID" value="NZ_LT629971.1"/>
</dbReference>
<dbReference type="InterPro" id="IPR006286">
    <property type="entry name" value="C56_PfpI-like"/>
</dbReference>
<feature type="domain" description="DJ-1/PfpI" evidence="2">
    <location>
        <begin position="8"/>
        <end position="177"/>
    </location>
</feature>
<dbReference type="AlphaFoldDB" id="A0A1H6J425"/>
<dbReference type="PANTHER" id="PTHR42733">
    <property type="entry name" value="DJ-1 PROTEIN"/>
    <property type="match status" value="1"/>
</dbReference>
<keyword evidence="4" id="KW-1185">Reference proteome</keyword>
<dbReference type="Proteomes" id="UP000182915">
    <property type="component" value="Chromosome I"/>
</dbReference>
<keyword evidence="3" id="KW-0645">Protease</keyword>
<name>A0A1H6J425_MYCRU</name>
<evidence type="ECO:0000256" key="1">
    <source>
        <dbReference type="ARBA" id="ARBA00008542"/>
    </source>
</evidence>
<evidence type="ECO:0000259" key="2">
    <source>
        <dbReference type="Pfam" id="PF01965"/>
    </source>
</evidence>
<dbReference type="STRING" id="370526.SAMN04489835_1133"/>
<keyword evidence="3" id="KW-0378">Hydrolase</keyword>
<dbReference type="InterPro" id="IPR002818">
    <property type="entry name" value="DJ-1/PfpI"/>
</dbReference>
<dbReference type="GO" id="GO:0008233">
    <property type="term" value="F:peptidase activity"/>
    <property type="evidence" value="ECO:0007669"/>
    <property type="project" value="UniProtKB-KW"/>
</dbReference>
<accession>A0A1H6J425</accession>
<proteinExistence type="inferred from homology"/>
<dbReference type="InterPro" id="IPR029062">
    <property type="entry name" value="Class_I_gatase-like"/>
</dbReference>
<dbReference type="NCBIfam" id="TIGR01382">
    <property type="entry name" value="PfpI"/>
    <property type="match status" value="1"/>
</dbReference>
<protein>
    <submittedName>
        <fullName evidence="3">Protease I</fullName>
    </submittedName>
</protein>
<evidence type="ECO:0000313" key="4">
    <source>
        <dbReference type="Proteomes" id="UP000182915"/>
    </source>
</evidence>
<gene>
    <name evidence="3" type="ORF">SAMN04489835_1133</name>
</gene>
<comment type="similarity">
    <text evidence="1">Belongs to the peptidase C56 family.</text>
</comment>